<organism evidence="1">
    <name type="scientific">Parachlorella kessleri</name>
    <name type="common">Green alga</name>
    <name type="synonym">Chlorella kessleri</name>
    <dbReference type="NCBI Taxonomy" id="3074"/>
    <lineage>
        <taxon>Eukaryota</taxon>
        <taxon>Viridiplantae</taxon>
        <taxon>Chlorophyta</taxon>
        <taxon>core chlorophytes</taxon>
        <taxon>Trebouxiophyceae</taxon>
        <taxon>Chlorellales</taxon>
        <taxon>Chlorellaceae</taxon>
        <taxon>Parachlorella</taxon>
    </lineage>
</organism>
<sequence>MDDPCYTDPSVEGCRSFRRGHMDIVADRDSLCAAMDFMVGCTLSHECTNGTTNANSTYCKPWSLVGDLCLDMPGMDGCEAWNALCGKGVANVTVVDMCKDPAPVPDVLTTMDAKDAVVAICTAEPTLDGCATCDFTLPGYSICKDYLTTLSLLCQEVPENENCSGLRDMCGGEGVTQAFPDLCTFL</sequence>
<name>A0A146HTU0_PARKE</name>
<dbReference type="EMBL" id="LC093958">
    <property type="protein sequence ID" value="BAU71125.1"/>
    <property type="molecule type" value="mRNA"/>
</dbReference>
<protein>
    <submittedName>
        <fullName evidence="1">Solute carrier family 31</fullName>
    </submittedName>
</protein>
<evidence type="ECO:0000313" key="1">
    <source>
        <dbReference type="EMBL" id="BAU71125.1"/>
    </source>
</evidence>
<reference evidence="1" key="1">
    <citation type="submission" date="2015-10" db="EMBL/GenBank/DDBJ databases">
        <title>Towards Deciphering the Relationship between Polyphosphate Accumulation Dynamics and Electron-dense Bodies Ultrastructure in the Green Alga Parachlorella kessleri.</title>
        <authorList>
            <person name="Ota S."/>
            <person name="Yoshihara M."/>
            <person name="Yamazaki T."/>
            <person name="Takeshita T."/>
            <person name="Hiram A."/>
            <person name="Konomi M."/>
            <person name="Oshima K."/>
            <person name="Hattori M."/>
            <person name="Bisova K."/>
            <person name="Zachleder V."/>
            <person name="Kawano S."/>
        </authorList>
    </citation>
    <scope>NUCLEOTIDE SEQUENCE</scope>
    <source>
        <strain evidence="1">NIES-2152</strain>
    </source>
</reference>
<proteinExistence type="evidence at transcript level"/>
<accession>A0A146HTU0</accession>
<dbReference type="AlphaFoldDB" id="A0A146HTU0"/>